<dbReference type="InterPro" id="IPR044063">
    <property type="entry name" value="ZF_RING_GID"/>
</dbReference>
<keyword evidence="4 6" id="KW-0863">Zinc-finger</keyword>
<proteinExistence type="predicted"/>
<dbReference type="InterPro" id="IPR045098">
    <property type="entry name" value="Fyv10_fam"/>
</dbReference>
<name>A0AA97NVN6_PYRO3</name>
<feature type="region of interest" description="Disordered" evidence="7">
    <location>
        <begin position="144"/>
        <end position="194"/>
    </location>
</feature>
<dbReference type="PANTHER" id="PTHR12170">
    <property type="entry name" value="MACROPHAGE ERYTHROBLAST ATTACHER-RELATED"/>
    <property type="match status" value="1"/>
</dbReference>
<dbReference type="GO" id="GO:0005634">
    <property type="term" value="C:nucleus"/>
    <property type="evidence" value="ECO:0007669"/>
    <property type="project" value="TreeGrafter"/>
</dbReference>
<keyword evidence="5" id="KW-0862">Zinc</keyword>
<dbReference type="GO" id="GO:0061630">
    <property type="term" value="F:ubiquitin protein ligase activity"/>
    <property type="evidence" value="ECO:0007669"/>
    <property type="project" value="InterPro"/>
</dbReference>
<evidence type="ECO:0000259" key="9">
    <source>
        <dbReference type="PROSITE" id="PS51867"/>
    </source>
</evidence>
<evidence type="ECO:0000256" key="2">
    <source>
        <dbReference type="ARBA" id="ARBA00022490"/>
    </source>
</evidence>
<dbReference type="InterPro" id="IPR006595">
    <property type="entry name" value="CTLH_C"/>
</dbReference>
<dbReference type="Proteomes" id="UP000011086">
    <property type="component" value="Unassembled WGS sequence"/>
</dbReference>
<evidence type="ECO:0000259" key="8">
    <source>
        <dbReference type="PROSITE" id="PS50897"/>
    </source>
</evidence>
<evidence type="ECO:0000256" key="3">
    <source>
        <dbReference type="ARBA" id="ARBA00022723"/>
    </source>
</evidence>
<dbReference type="InterPro" id="IPR027370">
    <property type="entry name" value="Znf-RING_euk"/>
</dbReference>
<feature type="domain" description="CTLH" evidence="8">
    <location>
        <begin position="201"/>
        <end position="250"/>
    </location>
</feature>
<keyword evidence="3" id="KW-0479">Metal-binding</keyword>
<dbReference type="Pfam" id="PF10607">
    <property type="entry name" value="CTLH"/>
    <property type="match status" value="1"/>
</dbReference>
<protein>
    <submittedName>
        <fullName evidence="10">Sporulation protein RMD5</fullName>
    </submittedName>
</protein>
<dbReference type="PROSITE" id="PS50897">
    <property type="entry name" value="CTLH"/>
    <property type="match status" value="1"/>
</dbReference>
<evidence type="ECO:0000256" key="7">
    <source>
        <dbReference type="SAM" id="MobiDB-lite"/>
    </source>
</evidence>
<evidence type="ECO:0000256" key="5">
    <source>
        <dbReference type="ARBA" id="ARBA00022833"/>
    </source>
</evidence>
<dbReference type="Pfam" id="PF13445">
    <property type="entry name" value="zf-RING_UBOX"/>
    <property type="match status" value="1"/>
</dbReference>
<dbReference type="PROSITE" id="PS51867">
    <property type="entry name" value="ZF_RING_GID"/>
    <property type="match status" value="1"/>
</dbReference>
<gene>
    <name evidence="10" type="ORF">OOU_Y34scaffold00619g4</name>
</gene>
<evidence type="ECO:0000256" key="4">
    <source>
        <dbReference type="ARBA" id="ARBA00022771"/>
    </source>
</evidence>
<organism evidence="10">
    <name type="scientific">Pyricularia oryzae (strain Y34)</name>
    <name type="common">Rice blast fungus</name>
    <name type="synonym">Magnaporthe oryzae</name>
    <dbReference type="NCBI Taxonomy" id="1143189"/>
    <lineage>
        <taxon>Eukaryota</taxon>
        <taxon>Fungi</taxon>
        <taxon>Dikarya</taxon>
        <taxon>Ascomycota</taxon>
        <taxon>Pezizomycotina</taxon>
        <taxon>Sordariomycetes</taxon>
        <taxon>Sordariomycetidae</taxon>
        <taxon>Magnaporthales</taxon>
        <taxon>Pyriculariaceae</taxon>
        <taxon>Pyricularia</taxon>
    </lineage>
</organism>
<feature type="zinc finger region" description="RING-Gid-type" evidence="6">
    <location>
        <begin position="381"/>
        <end position="425"/>
    </location>
</feature>
<evidence type="ECO:0000256" key="1">
    <source>
        <dbReference type="ARBA" id="ARBA00004496"/>
    </source>
</evidence>
<reference evidence="10" key="1">
    <citation type="journal article" date="2012" name="PLoS Genet.">
        <title>Comparative analysis of the genomes of two field isolates of the rice blast fungus Magnaporthe oryzae.</title>
        <authorList>
            <person name="Xue M."/>
            <person name="Yang J."/>
            <person name="Li Z."/>
            <person name="Hu S."/>
            <person name="Yao N."/>
            <person name="Dean R.A."/>
            <person name="Zhao W."/>
            <person name="Shen M."/>
            <person name="Zhang H."/>
            <person name="Li C."/>
            <person name="Liu L."/>
            <person name="Cao L."/>
            <person name="Xu X."/>
            <person name="Xing Y."/>
            <person name="Hsiang T."/>
            <person name="Zhang Z."/>
            <person name="Xu J.R."/>
            <person name="Peng Y.L."/>
        </authorList>
    </citation>
    <scope>NUCLEOTIDE SEQUENCE</scope>
    <source>
        <strain evidence="10">Y34</strain>
    </source>
</reference>
<keyword evidence="2" id="KW-0963">Cytoplasm</keyword>
<evidence type="ECO:0000313" key="10">
    <source>
        <dbReference type="EMBL" id="ELQ37032.1"/>
    </source>
</evidence>
<dbReference type="AlphaFoldDB" id="A0AA97NVN6"/>
<sequence>MSKTGVAIPQLQKDLEGMEDKPRLSLAVDNIDRLIAKLTEAREAVATASDPHTASLTLTRLQNPVKEVIDRANDDLKKVYQVQKDLGKSLDKSFPVVKIATDHDALDGKSDLMNKAIAMHLMREGQFSVASTFIGESQRDLHVASSTPQAFHGKTRDVQDSNTMAVDSDGDTDQQSQSSSKVPSQPNASSEVIGSSRLQQQFEVMYRILQELKQHNVEPAIEWALENSSELEARGSNLEFELCRLQYVHLFETPGRGPPAAFEYARTQMWRFRERHLAEITRLAGALIYAPNLADSPYATLFDSPTAFLDAASSFTREFCSLLGLSAESPLYVAATAGAIALPRLVKWQSIAQGAEWTTTNELAFETPLPRSFMYHSIFVCPVSKEQTTAANPPVILPCGHVLARDSLTNIAKGHGNNMFWIPSFHGADWAAVELNRATKYLAPIFLTLEL</sequence>
<dbReference type="SMART" id="SM00757">
    <property type="entry name" value="CRA"/>
    <property type="match status" value="1"/>
</dbReference>
<dbReference type="GO" id="GO:0008270">
    <property type="term" value="F:zinc ion binding"/>
    <property type="evidence" value="ECO:0007669"/>
    <property type="project" value="UniProtKB-KW"/>
</dbReference>
<dbReference type="InterPro" id="IPR024964">
    <property type="entry name" value="CTLH/CRA"/>
</dbReference>
<feature type="compositionally biased region" description="Polar residues" evidence="7">
    <location>
        <begin position="181"/>
        <end position="194"/>
    </location>
</feature>
<dbReference type="GO" id="GO:0034657">
    <property type="term" value="C:GID complex"/>
    <property type="evidence" value="ECO:0007669"/>
    <property type="project" value="TreeGrafter"/>
</dbReference>
<comment type="subcellular location">
    <subcellularLocation>
        <location evidence="1">Cytoplasm</location>
    </subcellularLocation>
</comment>
<feature type="domain" description="RING-Gid-type" evidence="9">
    <location>
        <begin position="381"/>
        <end position="425"/>
    </location>
</feature>
<dbReference type="GO" id="GO:0043161">
    <property type="term" value="P:proteasome-mediated ubiquitin-dependent protein catabolic process"/>
    <property type="evidence" value="ECO:0007669"/>
    <property type="project" value="InterPro"/>
</dbReference>
<evidence type="ECO:0000256" key="6">
    <source>
        <dbReference type="PROSITE-ProRule" id="PRU01215"/>
    </source>
</evidence>
<dbReference type="InterPro" id="IPR013144">
    <property type="entry name" value="CRA_dom"/>
</dbReference>
<dbReference type="GO" id="GO:0005737">
    <property type="term" value="C:cytoplasm"/>
    <property type="evidence" value="ECO:0007669"/>
    <property type="project" value="UniProtKB-SubCell"/>
</dbReference>
<accession>A0AA97NVN6</accession>
<dbReference type="PANTHER" id="PTHR12170:SF3">
    <property type="entry name" value="GH10162P"/>
    <property type="match status" value="1"/>
</dbReference>
<dbReference type="EMBL" id="JH794030">
    <property type="protein sequence ID" value="ELQ37032.1"/>
    <property type="molecule type" value="Genomic_DNA"/>
</dbReference>